<comment type="caution">
    <text evidence="1">The sequence shown here is derived from an EMBL/GenBank/DDBJ whole genome shotgun (WGS) entry which is preliminary data.</text>
</comment>
<evidence type="ECO:0000313" key="2">
    <source>
        <dbReference type="Proteomes" id="UP000095767"/>
    </source>
</evidence>
<protein>
    <recommendedName>
        <fullName evidence="3">DUF3755 family protein</fullName>
    </recommendedName>
</protein>
<dbReference type="Proteomes" id="UP000095767">
    <property type="component" value="Unassembled WGS sequence"/>
</dbReference>
<gene>
    <name evidence="1" type="ORF">BAE44_0019290</name>
</gene>
<dbReference type="PANTHER" id="PTHR14000">
    <property type="entry name" value="FINGER CCCH DOMAIN PROTEIN, PUTATIVE (DUF3755)-RELATED"/>
    <property type="match status" value="1"/>
</dbReference>
<dbReference type="PANTHER" id="PTHR14000:SF38">
    <property type="entry name" value="OS08G0100800 PROTEIN"/>
    <property type="match status" value="1"/>
</dbReference>
<proteinExistence type="predicted"/>
<dbReference type="OrthoDB" id="19768at2759"/>
<evidence type="ECO:0008006" key="3">
    <source>
        <dbReference type="Google" id="ProtNLM"/>
    </source>
</evidence>
<organism evidence="1 2">
    <name type="scientific">Dichanthelium oligosanthes</name>
    <dbReference type="NCBI Taxonomy" id="888268"/>
    <lineage>
        <taxon>Eukaryota</taxon>
        <taxon>Viridiplantae</taxon>
        <taxon>Streptophyta</taxon>
        <taxon>Embryophyta</taxon>
        <taxon>Tracheophyta</taxon>
        <taxon>Spermatophyta</taxon>
        <taxon>Magnoliopsida</taxon>
        <taxon>Liliopsida</taxon>
        <taxon>Poales</taxon>
        <taxon>Poaceae</taxon>
        <taxon>PACMAD clade</taxon>
        <taxon>Panicoideae</taxon>
        <taxon>Panicodae</taxon>
        <taxon>Paniceae</taxon>
        <taxon>Dichantheliinae</taxon>
        <taxon>Dichanthelium</taxon>
    </lineage>
</organism>
<accession>A0A1E5V3F7</accession>
<dbReference type="Pfam" id="PF12579">
    <property type="entry name" value="DUF3755"/>
    <property type="match status" value="1"/>
</dbReference>
<dbReference type="EMBL" id="LWDX02052834">
    <property type="protein sequence ID" value="OEL19689.1"/>
    <property type="molecule type" value="Genomic_DNA"/>
</dbReference>
<sequence length="217" mass="23889">MFGDMAATTGSSMAMAFYPLQGQGLTTTTTTTTSSSYNPPHHMLSFTGSSPDPILMPPATTGDVLPPPPNPSPLPKYKFVTASPADWSAHEVATLNEGLLRYAHEPNIVKCIKIAAMLPAKTIRDVALRCCWTPGKESRRTKPDDYYAGKNMTYLKTEENMDLFLRTNKNIRAISERMRETHGIMGQMASLPVHVNDEHLSSLVHLQRGGKPDMKLT</sequence>
<reference evidence="1 2" key="1">
    <citation type="submission" date="2016-09" db="EMBL/GenBank/DDBJ databases">
        <title>The draft genome of Dichanthelium oligosanthes: A C3 panicoid grass species.</title>
        <authorList>
            <person name="Studer A.J."/>
            <person name="Schnable J.C."/>
            <person name="Brutnell T.P."/>
        </authorList>
    </citation>
    <scope>NUCLEOTIDE SEQUENCE [LARGE SCALE GENOMIC DNA]</scope>
    <source>
        <strain evidence="2">cv. Kellogg 1175</strain>
        <tissue evidence="1">Leaf</tissue>
    </source>
</reference>
<keyword evidence="2" id="KW-1185">Reference proteome</keyword>
<name>A0A1E5V3F7_9POAL</name>
<dbReference type="AlphaFoldDB" id="A0A1E5V3F7"/>
<dbReference type="STRING" id="888268.A0A1E5V3F7"/>
<evidence type="ECO:0000313" key="1">
    <source>
        <dbReference type="EMBL" id="OEL19689.1"/>
    </source>
</evidence>
<dbReference type="InterPro" id="IPR022228">
    <property type="entry name" value="DUF3755"/>
</dbReference>